<dbReference type="Proteomes" id="UP000177325">
    <property type="component" value="Unassembled WGS sequence"/>
</dbReference>
<keyword evidence="8" id="KW-0472">Membrane</keyword>
<dbReference type="PROSITE" id="PS52035">
    <property type="entry name" value="PEPTIDASE_M14"/>
    <property type="match status" value="1"/>
</dbReference>
<sequence length="297" mass="31967">MPTGKNKIIGIILSVILIVFAVGAFLSTDKETPEVTTEPTPTEETVTTPALPTNAIVGTSVEGRVIETYTYGTGSTTLLFVGGVHGGYEWNSTLLAYEFIDALEAGTFIVPAHLRFVIIPTLNPDGLFEVVGTSGRFIAAEIPPNDAHTTGRGRFNANDVDLNRNFDCKWKPESTWRSKVVSAGTEAFSEPEAKTLKRVVENENPVAVVFWHSQANTVYASECEAGVLPQTLAIMNAYANAANYNSVSSFDAYPISGDAEGWLASIGIPAITVELETKTSSEWQRNQAGIKALIGLY</sequence>
<evidence type="ECO:0000256" key="8">
    <source>
        <dbReference type="SAM" id="Phobius"/>
    </source>
</evidence>
<keyword evidence="6" id="KW-0482">Metalloprotease</keyword>
<dbReference type="AlphaFoldDB" id="A0A1F6FFH6"/>
<keyword evidence="5" id="KW-0862">Zinc</keyword>
<evidence type="ECO:0000256" key="1">
    <source>
        <dbReference type="ARBA" id="ARBA00001947"/>
    </source>
</evidence>
<dbReference type="EMBL" id="MFMM01000001">
    <property type="protein sequence ID" value="OGG84608.1"/>
    <property type="molecule type" value="Genomic_DNA"/>
</dbReference>
<dbReference type="GO" id="GO:0005615">
    <property type="term" value="C:extracellular space"/>
    <property type="evidence" value="ECO:0007669"/>
    <property type="project" value="TreeGrafter"/>
</dbReference>
<keyword evidence="8" id="KW-0812">Transmembrane</keyword>
<protein>
    <recommendedName>
        <fullName evidence="9">Peptidase M14 domain-containing protein</fullName>
    </recommendedName>
</protein>
<feature type="active site" description="Proton donor/acceptor" evidence="7">
    <location>
        <position position="274"/>
    </location>
</feature>
<evidence type="ECO:0000313" key="10">
    <source>
        <dbReference type="EMBL" id="OGG84608.1"/>
    </source>
</evidence>
<evidence type="ECO:0000313" key="11">
    <source>
        <dbReference type="Proteomes" id="UP000177325"/>
    </source>
</evidence>
<evidence type="ECO:0000256" key="6">
    <source>
        <dbReference type="ARBA" id="ARBA00023049"/>
    </source>
</evidence>
<evidence type="ECO:0000256" key="7">
    <source>
        <dbReference type="PROSITE-ProRule" id="PRU01379"/>
    </source>
</evidence>
<name>A0A1F6FFH6_9BACT</name>
<dbReference type="GO" id="GO:0006508">
    <property type="term" value="P:proteolysis"/>
    <property type="evidence" value="ECO:0007669"/>
    <property type="project" value="UniProtKB-KW"/>
</dbReference>
<feature type="transmembrane region" description="Helical" evidence="8">
    <location>
        <begin position="7"/>
        <end position="26"/>
    </location>
</feature>
<evidence type="ECO:0000256" key="2">
    <source>
        <dbReference type="ARBA" id="ARBA00005988"/>
    </source>
</evidence>
<keyword evidence="8" id="KW-1133">Transmembrane helix</keyword>
<evidence type="ECO:0000259" key="9">
    <source>
        <dbReference type="PROSITE" id="PS52035"/>
    </source>
</evidence>
<gene>
    <name evidence="10" type="ORF">A3G90_00770</name>
</gene>
<evidence type="ECO:0000256" key="4">
    <source>
        <dbReference type="ARBA" id="ARBA00022801"/>
    </source>
</evidence>
<dbReference type="Pfam" id="PF00246">
    <property type="entry name" value="Peptidase_M14"/>
    <property type="match status" value="1"/>
</dbReference>
<accession>A0A1F6FFH6</accession>
<feature type="domain" description="Peptidase M14" evidence="9">
    <location>
        <begin position="29"/>
        <end position="297"/>
    </location>
</feature>
<keyword evidence="3" id="KW-0645">Protease</keyword>
<organism evidence="10 11">
    <name type="scientific">Candidatus Kaiserbacteria bacterium RIFCSPLOWO2_12_FULL_45_26</name>
    <dbReference type="NCBI Taxonomy" id="1798525"/>
    <lineage>
        <taxon>Bacteria</taxon>
        <taxon>Candidatus Kaiseribacteriota</taxon>
    </lineage>
</organism>
<dbReference type="STRING" id="1798525.A3G90_00770"/>
<dbReference type="GO" id="GO:0004181">
    <property type="term" value="F:metallocarboxypeptidase activity"/>
    <property type="evidence" value="ECO:0007669"/>
    <property type="project" value="InterPro"/>
</dbReference>
<dbReference type="PANTHER" id="PTHR11705:SF143">
    <property type="entry name" value="SLL0236 PROTEIN"/>
    <property type="match status" value="1"/>
</dbReference>
<comment type="caution">
    <text evidence="10">The sequence shown here is derived from an EMBL/GenBank/DDBJ whole genome shotgun (WGS) entry which is preliminary data.</text>
</comment>
<dbReference type="Gene3D" id="3.40.630.10">
    <property type="entry name" value="Zn peptidases"/>
    <property type="match status" value="1"/>
</dbReference>
<reference evidence="10 11" key="1">
    <citation type="journal article" date="2016" name="Nat. Commun.">
        <title>Thousands of microbial genomes shed light on interconnected biogeochemical processes in an aquifer system.</title>
        <authorList>
            <person name="Anantharaman K."/>
            <person name="Brown C.T."/>
            <person name="Hug L.A."/>
            <person name="Sharon I."/>
            <person name="Castelle C.J."/>
            <person name="Probst A.J."/>
            <person name="Thomas B.C."/>
            <person name="Singh A."/>
            <person name="Wilkins M.J."/>
            <person name="Karaoz U."/>
            <person name="Brodie E.L."/>
            <person name="Williams K.H."/>
            <person name="Hubbard S.S."/>
            <person name="Banfield J.F."/>
        </authorList>
    </citation>
    <scope>NUCLEOTIDE SEQUENCE [LARGE SCALE GENOMIC DNA]</scope>
</reference>
<comment type="cofactor">
    <cofactor evidence="1">
        <name>Zn(2+)</name>
        <dbReference type="ChEBI" id="CHEBI:29105"/>
    </cofactor>
</comment>
<evidence type="ECO:0000256" key="5">
    <source>
        <dbReference type="ARBA" id="ARBA00022833"/>
    </source>
</evidence>
<dbReference type="SMART" id="SM00631">
    <property type="entry name" value="Zn_pept"/>
    <property type="match status" value="1"/>
</dbReference>
<comment type="similarity">
    <text evidence="2 7">Belongs to the peptidase M14 family.</text>
</comment>
<proteinExistence type="inferred from homology"/>
<evidence type="ECO:0000256" key="3">
    <source>
        <dbReference type="ARBA" id="ARBA00022670"/>
    </source>
</evidence>
<dbReference type="InterPro" id="IPR000834">
    <property type="entry name" value="Peptidase_M14"/>
</dbReference>
<dbReference type="PANTHER" id="PTHR11705">
    <property type="entry name" value="PROTEASE FAMILY M14 CARBOXYPEPTIDASE A,B"/>
    <property type="match status" value="1"/>
</dbReference>
<dbReference type="SUPFAM" id="SSF53187">
    <property type="entry name" value="Zn-dependent exopeptidases"/>
    <property type="match status" value="1"/>
</dbReference>
<dbReference type="GO" id="GO:0008270">
    <property type="term" value="F:zinc ion binding"/>
    <property type="evidence" value="ECO:0007669"/>
    <property type="project" value="InterPro"/>
</dbReference>
<keyword evidence="4" id="KW-0378">Hydrolase</keyword>
<dbReference type="CDD" id="cd00596">
    <property type="entry name" value="Peptidase_M14_like"/>
    <property type="match status" value="1"/>
</dbReference>